<proteinExistence type="predicted"/>
<evidence type="ECO:0000313" key="1">
    <source>
        <dbReference type="EMBL" id="KXA38652.1"/>
    </source>
</evidence>
<accession>A0A133Q718</accession>
<sequence>MIRNIFCNNWLSFQPYFSTIHRLFVSSDFDVHSAFLSTLLAGTSNKNDE</sequence>
<reference evidence="2" key="1">
    <citation type="submission" date="2016-01" db="EMBL/GenBank/DDBJ databases">
        <authorList>
            <person name="Mitreva M."/>
            <person name="Pepin K.H."/>
            <person name="Mihindukulasuriya K.A."/>
            <person name="Fulton R."/>
            <person name="Fronick C."/>
            <person name="O'Laughlin M."/>
            <person name="Miner T."/>
            <person name="Herter B."/>
            <person name="Rosa B.A."/>
            <person name="Cordes M."/>
            <person name="Tomlinson C."/>
            <person name="Wollam A."/>
            <person name="Palsikar V.B."/>
            <person name="Mardis E.R."/>
            <person name="Wilson R.K."/>
        </authorList>
    </citation>
    <scope>NUCLEOTIDE SEQUENCE [LARGE SCALE GENOMIC DNA]</scope>
    <source>
        <strain evidence="2">MJR7716</strain>
    </source>
</reference>
<protein>
    <submittedName>
        <fullName evidence="1">Uncharacterized protein</fullName>
    </submittedName>
</protein>
<dbReference type="PATRIC" id="fig|28128.5.peg.1542"/>
<dbReference type="EMBL" id="LRQG01000108">
    <property type="protein sequence ID" value="KXA38652.1"/>
    <property type="molecule type" value="Genomic_DNA"/>
</dbReference>
<comment type="caution">
    <text evidence="1">The sequence shown here is derived from an EMBL/GenBank/DDBJ whole genome shotgun (WGS) entry which is preliminary data.</text>
</comment>
<evidence type="ECO:0000313" key="2">
    <source>
        <dbReference type="Proteomes" id="UP000070533"/>
    </source>
</evidence>
<gene>
    <name evidence="1" type="ORF">HMPREF3226_01508</name>
</gene>
<dbReference type="Proteomes" id="UP000070533">
    <property type="component" value="Unassembled WGS sequence"/>
</dbReference>
<organism evidence="1 2">
    <name type="scientific">Prevotella corporis</name>
    <dbReference type="NCBI Taxonomy" id="28128"/>
    <lineage>
        <taxon>Bacteria</taxon>
        <taxon>Pseudomonadati</taxon>
        <taxon>Bacteroidota</taxon>
        <taxon>Bacteroidia</taxon>
        <taxon>Bacteroidales</taxon>
        <taxon>Prevotellaceae</taxon>
        <taxon>Prevotella</taxon>
    </lineage>
</organism>
<keyword evidence="2" id="KW-1185">Reference proteome</keyword>
<name>A0A133Q718_9BACT</name>
<dbReference type="AlphaFoldDB" id="A0A133Q718"/>